<evidence type="ECO:0000313" key="2">
    <source>
        <dbReference type="EMBL" id="CAI0559940.1"/>
    </source>
</evidence>
<proteinExistence type="inferred from homology"/>
<organism evidence="2 3">
    <name type="scientific">Linum tenue</name>
    <dbReference type="NCBI Taxonomy" id="586396"/>
    <lineage>
        <taxon>Eukaryota</taxon>
        <taxon>Viridiplantae</taxon>
        <taxon>Streptophyta</taxon>
        <taxon>Embryophyta</taxon>
        <taxon>Tracheophyta</taxon>
        <taxon>Spermatophyta</taxon>
        <taxon>Magnoliopsida</taxon>
        <taxon>eudicotyledons</taxon>
        <taxon>Gunneridae</taxon>
        <taxon>Pentapetalae</taxon>
        <taxon>rosids</taxon>
        <taxon>fabids</taxon>
        <taxon>Malpighiales</taxon>
        <taxon>Linaceae</taxon>
        <taxon>Linum</taxon>
    </lineage>
</organism>
<dbReference type="Gene3D" id="6.10.20.180">
    <property type="match status" value="1"/>
</dbReference>
<evidence type="ECO:0000256" key="1">
    <source>
        <dbReference type="ARBA" id="ARBA00010407"/>
    </source>
</evidence>
<sequence>MVFQFCALSDQLYCSTEHHKVVRQQVVDQLRSCPGMYEGYIPMPYNDYLTNMYKHACVLFLEFPSLKYRVLQESRIHYKKNGLWQRNPPVGSGSVDLSSLESAMSKVGLYAQITSKLMSQLFDFCSRSIGQFCLVRNYGIENHVVGRLCDIRSALEGTVVDGDWIHD</sequence>
<dbReference type="AlphaFoldDB" id="A0AAV0RR51"/>
<dbReference type="EMBL" id="CAMGYJ010000011">
    <property type="protein sequence ID" value="CAI0559940.1"/>
    <property type="molecule type" value="Genomic_DNA"/>
</dbReference>
<reference evidence="2" key="1">
    <citation type="submission" date="2022-08" db="EMBL/GenBank/DDBJ databases">
        <authorList>
            <person name="Gutierrez-Valencia J."/>
        </authorList>
    </citation>
    <scope>NUCLEOTIDE SEQUENCE</scope>
</reference>
<dbReference type="GO" id="GO:0004843">
    <property type="term" value="F:cysteine-type deubiquitinase activity"/>
    <property type="evidence" value="ECO:0007669"/>
    <property type="project" value="TreeGrafter"/>
</dbReference>
<dbReference type="GO" id="GO:0016579">
    <property type="term" value="P:protein deubiquitination"/>
    <property type="evidence" value="ECO:0007669"/>
    <property type="project" value="TreeGrafter"/>
</dbReference>
<comment type="caution">
    <text evidence="2">The sequence shown here is derived from an EMBL/GenBank/DDBJ whole genome shotgun (WGS) entry which is preliminary data.</text>
</comment>
<keyword evidence="3" id="KW-1185">Reference proteome</keyword>
<evidence type="ECO:0000313" key="3">
    <source>
        <dbReference type="Proteomes" id="UP001154282"/>
    </source>
</evidence>
<dbReference type="Proteomes" id="UP001154282">
    <property type="component" value="Unassembled WGS sequence"/>
</dbReference>
<name>A0AAV0RR51_9ROSI</name>
<accession>A0AAV0RR51</accession>
<dbReference type="PANTHER" id="PTHR12419:SF111">
    <property type="entry name" value="OVARIAN TUMOR DOMAIN-CONTAINING DEUBIQUITINATING ENZYME 9"/>
    <property type="match status" value="1"/>
</dbReference>
<protein>
    <submittedName>
        <fullName evidence="2">Uncharacterized protein</fullName>
    </submittedName>
</protein>
<dbReference type="InterPro" id="IPR050704">
    <property type="entry name" value="Peptidase_C85-like"/>
</dbReference>
<gene>
    <name evidence="2" type="ORF">LITE_LOCUS49459</name>
</gene>
<dbReference type="PANTHER" id="PTHR12419">
    <property type="entry name" value="OTU DOMAIN CONTAINING PROTEIN"/>
    <property type="match status" value="1"/>
</dbReference>
<comment type="similarity">
    <text evidence="1">Belongs to the peptidase C85 family.</text>
</comment>